<evidence type="ECO:0000313" key="5">
    <source>
        <dbReference type="Proteomes" id="UP000076738"/>
    </source>
</evidence>
<dbReference type="InterPro" id="IPR001461">
    <property type="entry name" value="Aspartic_peptidase_A1"/>
</dbReference>
<dbReference type="CDD" id="cd05471">
    <property type="entry name" value="pepsin_like"/>
    <property type="match status" value="1"/>
</dbReference>
<organism evidence="4 5">
    <name type="scientific">Calocera viscosa (strain TUFC12733)</name>
    <dbReference type="NCBI Taxonomy" id="1330018"/>
    <lineage>
        <taxon>Eukaryota</taxon>
        <taxon>Fungi</taxon>
        <taxon>Dikarya</taxon>
        <taxon>Basidiomycota</taxon>
        <taxon>Agaricomycotina</taxon>
        <taxon>Dacrymycetes</taxon>
        <taxon>Dacrymycetales</taxon>
        <taxon>Dacrymycetaceae</taxon>
        <taxon>Calocera</taxon>
    </lineage>
</organism>
<sequence length="407" mass="43182">MRLLAGSFLPIALLPSLSFGTPTTTSLFTIPLQRQTQPALLYLNFAEDDSPDMSDPHNAAVANQQVQVVTAIETGDGQTFPNMLVDTGSAFLWVDAGQTKYSPGPHSHRTNYTFDVGYGDGSASGDVYVDQVVIGSATVAHQYVGAATNVSTFSSLVNFDGILGLGRNIGNNGSIPGKQVTPTFVDSLRSEGRIQARTIGVYLAAYDGNGTETDAGEITFGGVDRGKFLGDLAWAPQKMDNPHWAIQIDSVSYGTMSLPNSTSEAIVDTGTLPILLPFHAFFGLSQLLNGTINNSGPLAGWLAVPPNITLESLTLSIASANFTIPPEAYLMPESLYAHYNVTGPQRQTWFASGGFGNAALGQKFLELYYSVYDSDNERIGFAPTTEGAGMKVSCGMGMESNVIPSCT</sequence>
<dbReference type="PANTHER" id="PTHR47966:SF51">
    <property type="entry name" value="BETA-SITE APP-CLEAVING ENZYME, ISOFORM A-RELATED"/>
    <property type="match status" value="1"/>
</dbReference>
<dbReference type="Gene3D" id="2.40.70.10">
    <property type="entry name" value="Acid Proteases"/>
    <property type="match status" value="2"/>
</dbReference>
<keyword evidence="4" id="KW-0645">Protease</keyword>
<dbReference type="GO" id="GO:0004190">
    <property type="term" value="F:aspartic-type endopeptidase activity"/>
    <property type="evidence" value="ECO:0007669"/>
    <property type="project" value="InterPro"/>
</dbReference>
<dbReference type="EMBL" id="KV417274">
    <property type="protein sequence ID" value="KZO98831.1"/>
    <property type="molecule type" value="Genomic_DNA"/>
</dbReference>
<dbReference type="Proteomes" id="UP000076738">
    <property type="component" value="Unassembled WGS sequence"/>
</dbReference>
<protein>
    <submittedName>
        <fullName evidence="4">Acid protease</fullName>
    </submittedName>
</protein>
<dbReference type="GO" id="GO:0006508">
    <property type="term" value="P:proteolysis"/>
    <property type="evidence" value="ECO:0007669"/>
    <property type="project" value="UniProtKB-KW"/>
</dbReference>
<evidence type="ECO:0000259" key="3">
    <source>
        <dbReference type="PROSITE" id="PS51767"/>
    </source>
</evidence>
<reference evidence="4 5" key="1">
    <citation type="journal article" date="2016" name="Mol. Biol. Evol.">
        <title>Comparative Genomics of Early-Diverging Mushroom-Forming Fungi Provides Insights into the Origins of Lignocellulose Decay Capabilities.</title>
        <authorList>
            <person name="Nagy L.G."/>
            <person name="Riley R."/>
            <person name="Tritt A."/>
            <person name="Adam C."/>
            <person name="Daum C."/>
            <person name="Floudas D."/>
            <person name="Sun H."/>
            <person name="Yadav J.S."/>
            <person name="Pangilinan J."/>
            <person name="Larsson K.H."/>
            <person name="Matsuura K."/>
            <person name="Barry K."/>
            <person name="Labutti K."/>
            <person name="Kuo R."/>
            <person name="Ohm R.A."/>
            <person name="Bhattacharya S.S."/>
            <person name="Shirouzu T."/>
            <person name="Yoshinaga Y."/>
            <person name="Martin F.M."/>
            <person name="Grigoriev I.V."/>
            <person name="Hibbett D.S."/>
        </authorList>
    </citation>
    <scope>NUCLEOTIDE SEQUENCE [LARGE SCALE GENOMIC DNA]</scope>
    <source>
        <strain evidence="4 5">TUFC12733</strain>
    </source>
</reference>
<keyword evidence="2" id="KW-0732">Signal</keyword>
<dbReference type="PRINTS" id="PR00792">
    <property type="entry name" value="PEPSIN"/>
</dbReference>
<gene>
    <name evidence="4" type="ORF">CALVIDRAFT_561771</name>
</gene>
<name>A0A167PIJ6_CALVF</name>
<dbReference type="InterPro" id="IPR021109">
    <property type="entry name" value="Peptidase_aspartic_dom_sf"/>
</dbReference>
<feature type="chain" id="PRO_5007891165" evidence="2">
    <location>
        <begin position="21"/>
        <end position="407"/>
    </location>
</feature>
<accession>A0A167PIJ6</accession>
<evidence type="ECO:0000256" key="1">
    <source>
        <dbReference type="ARBA" id="ARBA00007447"/>
    </source>
</evidence>
<dbReference type="SUPFAM" id="SSF50630">
    <property type="entry name" value="Acid proteases"/>
    <property type="match status" value="1"/>
</dbReference>
<evidence type="ECO:0000256" key="2">
    <source>
        <dbReference type="SAM" id="SignalP"/>
    </source>
</evidence>
<dbReference type="InterPro" id="IPR033121">
    <property type="entry name" value="PEPTIDASE_A1"/>
</dbReference>
<dbReference type="AlphaFoldDB" id="A0A167PIJ6"/>
<comment type="similarity">
    <text evidence="1">Belongs to the peptidase A1 family.</text>
</comment>
<dbReference type="PANTHER" id="PTHR47966">
    <property type="entry name" value="BETA-SITE APP-CLEAVING ENZYME, ISOFORM A-RELATED"/>
    <property type="match status" value="1"/>
</dbReference>
<dbReference type="STRING" id="1330018.A0A167PIJ6"/>
<dbReference type="OrthoDB" id="660550at2759"/>
<proteinExistence type="inferred from homology"/>
<evidence type="ECO:0000313" key="4">
    <source>
        <dbReference type="EMBL" id="KZO98831.1"/>
    </source>
</evidence>
<dbReference type="InterPro" id="IPR034164">
    <property type="entry name" value="Pepsin-like_dom"/>
</dbReference>
<dbReference type="PROSITE" id="PS51767">
    <property type="entry name" value="PEPTIDASE_A1"/>
    <property type="match status" value="1"/>
</dbReference>
<dbReference type="Pfam" id="PF00026">
    <property type="entry name" value="Asp"/>
    <property type="match status" value="1"/>
</dbReference>
<feature type="signal peptide" evidence="2">
    <location>
        <begin position="1"/>
        <end position="20"/>
    </location>
</feature>
<keyword evidence="4" id="KW-0378">Hydrolase</keyword>
<feature type="domain" description="Peptidase A1" evidence="3">
    <location>
        <begin position="68"/>
        <end position="382"/>
    </location>
</feature>
<keyword evidence="5" id="KW-1185">Reference proteome</keyword>